<evidence type="ECO:0000313" key="3">
    <source>
        <dbReference type="Proteomes" id="UP001197609"/>
    </source>
</evidence>
<proteinExistence type="predicted"/>
<evidence type="ECO:0000313" key="2">
    <source>
        <dbReference type="EMBL" id="MBZ0160825.1"/>
    </source>
</evidence>
<dbReference type="Proteomes" id="UP001197609">
    <property type="component" value="Unassembled WGS sequence"/>
</dbReference>
<feature type="domain" description="DUF5615" evidence="1">
    <location>
        <begin position="1"/>
        <end position="108"/>
    </location>
</feature>
<organism evidence="2 3">
    <name type="scientific">Candidatus Methylomirabilis tolerans</name>
    <dbReference type="NCBI Taxonomy" id="3123416"/>
    <lineage>
        <taxon>Bacteria</taxon>
        <taxon>Candidatus Methylomirabilota</taxon>
        <taxon>Candidatus Methylomirabilia</taxon>
        <taxon>Candidatus Methylomirabilales</taxon>
        <taxon>Candidatus Methylomirabilaceae</taxon>
        <taxon>Candidatus Methylomirabilis</taxon>
    </lineage>
</organism>
<dbReference type="EMBL" id="JAIOIU010000155">
    <property type="protein sequence ID" value="MBZ0160825.1"/>
    <property type="molecule type" value="Genomic_DNA"/>
</dbReference>
<dbReference type="InterPro" id="IPR041049">
    <property type="entry name" value="DUF5615"/>
</dbReference>
<dbReference type="Pfam" id="PF18480">
    <property type="entry name" value="DUF5615"/>
    <property type="match status" value="1"/>
</dbReference>
<protein>
    <submittedName>
        <fullName evidence="2">DUF5615 family PIN-like protein</fullName>
    </submittedName>
</protein>
<sequence>MRFLADESCDFAAVRALRTAGHDFVTVRDVKPRATDEAVIGLALGESRALLTEDKDFGQLVFASAVESPGVVFIRFPVSARQTMARIVVELVGASAEKITGHFVVVQPGRIRISERTVEK</sequence>
<name>A0AAJ1ALQ9_9BACT</name>
<comment type="caution">
    <text evidence="2">The sequence shown here is derived from an EMBL/GenBank/DDBJ whole genome shotgun (WGS) entry which is preliminary data.</text>
</comment>
<evidence type="ECO:0000259" key="1">
    <source>
        <dbReference type="Pfam" id="PF18480"/>
    </source>
</evidence>
<gene>
    <name evidence="2" type="ORF">K8G79_11935</name>
</gene>
<dbReference type="AlphaFoldDB" id="A0AAJ1ALQ9"/>
<reference evidence="2 3" key="1">
    <citation type="journal article" date="2021" name="bioRxiv">
        <title>Unraveling nitrogen, sulfur and carbon metabolic pathways and microbial community transcriptional responses to substrate deprivation and toxicity stresses in a bioreactor mimicking anoxic brackish coastal sediment conditions.</title>
        <authorList>
            <person name="Martins P.D."/>
            <person name="Echeveste M.J."/>
            <person name="Arshad A."/>
            <person name="Kurth J."/>
            <person name="Ouboter H."/>
            <person name="Jetten M.S.M."/>
            <person name="Welte C.U."/>
        </authorList>
    </citation>
    <scope>NUCLEOTIDE SEQUENCE [LARGE SCALE GENOMIC DNA]</scope>
    <source>
        <strain evidence="2">MAG_38</strain>
    </source>
</reference>
<accession>A0AAJ1ALQ9</accession>